<evidence type="ECO:0000313" key="13">
    <source>
        <dbReference type="Proteomes" id="UP000076744"/>
    </source>
</evidence>
<dbReference type="InterPro" id="IPR000322">
    <property type="entry name" value="Glyco_hydro_31_TIM"/>
</dbReference>
<feature type="chain" id="PRO_5007889955" description="alpha-glucosidase" evidence="8">
    <location>
        <begin position="23"/>
        <end position="891"/>
    </location>
</feature>
<evidence type="ECO:0000256" key="3">
    <source>
        <dbReference type="ARBA" id="ARBA00012741"/>
    </source>
</evidence>
<evidence type="ECO:0000256" key="5">
    <source>
        <dbReference type="ARBA" id="ARBA00023295"/>
    </source>
</evidence>
<dbReference type="Gene3D" id="3.20.20.80">
    <property type="entry name" value="Glycosidases"/>
    <property type="match status" value="1"/>
</dbReference>
<feature type="domain" description="Glycoside hydrolase family 31 N-terminal" evidence="10">
    <location>
        <begin position="99"/>
        <end position="218"/>
    </location>
</feature>
<evidence type="ECO:0000256" key="1">
    <source>
        <dbReference type="ARBA" id="ARBA00001657"/>
    </source>
</evidence>
<dbReference type="InterPro" id="IPR030458">
    <property type="entry name" value="Glyco_hydro_31_AS"/>
</dbReference>
<dbReference type="EC" id="3.2.1.20" evidence="3"/>
<evidence type="ECO:0000259" key="10">
    <source>
        <dbReference type="Pfam" id="PF13802"/>
    </source>
</evidence>
<dbReference type="GO" id="GO:0030246">
    <property type="term" value="F:carbohydrate binding"/>
    <property type="evidence" value="ECO:0007669"/>
    <property type="project" value="InterPro"/>
</dbReference>
<dbReference type="PANTHER" id="PTHR22762:SF95">
    <property type="entry name" value="ALPHA_BETA-GLUCOSIDASE AGDC-RELATED"/>
    <property type="match status" value="1"/>
</dbReference>
<dbReference type="InterPro" id="IPR013780">
    <property type="entry name" value="Glyco_hydro_b"/>
</dbReference>
<dbReference type="PROSITE" id="PS51257">
    <property type="entry name" value="PROKAR_LIPOPROTEIN"/>
    <property type="match status" value="1"/>
</dbReference>
<feature type="region of interest" description="Disordered" evidence="7">
    <location>
        <begin position="459"/>
        <end position="484"/>
    </location>
</feature>
<proteinExistence type="inferred from homology"/>
<dbReference type="GeneID" id="30025205"/>
<comment type="caution">
    <text evidence="12">The sequence shown here is derived from an EMBL/GenBank/DDBJ whole genome shotgun (WGS) entry which is preliminary data.</text>
</comment>
<feature type="compositionally biased region" description="Basic and acidic residues" evidence="7">
    <location>
        <begin position="460"/>
        <end position="476"/>
    </location>
</feature>
<dbReference type="InterPro" id="IPR017853">
    <property type="entry name" value="GH"/>
</dbReference>
<dbReference type="GO" id="GO:0004558">
    <property type="term" value="F:alpha-1,4-glucosidase activity"/>
    <property type="evidence" value="ECO:0007669"/>
    <property type="project" value="UniProtKB-EC"/>
</dbReference>
<evidence type="ECO:0000259" key="11">
    <source>
        <dbReference type="Pfam" id="PF21365"/>
    </source>
</evidence>
<dbReference type="SUPFAM" id="SSF74650">
    <property type="entry name" value="Galactose mutarotase-like"/>
    <property type="match status" value="1"/>
</dbReference>
<dbReference type="CDD" id="cd06602">
    <property type="entry name" value="GH31_MGAM_SI_GAA"/>
    <property type="match status" value="1"/>
</dbReference>
<dbReference type="RefSeq" id="XP_018700352.1">
    <property type="nucleotide sequence ID" value="XM_018852516.1"/>
</dbReference>
<reference evidence="12 13" key="1">
    <citation type="journal article" date="2016" name="Genome Biol. Evol.">
        <title>Divergent and convergent evolution of fungal pathogenicity.</title>
        <authorList>
            <person name="Shang Y."/>
            <person name="Xiao G."/>
            <person name="Zheng P."/>
            <person name="Cen K."/>
            <person name="Zhan S."/>
            <person name="Wang C."/>
        </authorList>
    </citation>
    <scope>NUCLEOTIDE SEQUENCE [LARGE SCALE GENOMIC DNA]</scope>
    <source>
        <strain evidence="12 13">ARSEF 2679</strain>
    </source>
</reference>
<evidence type="ECO:0000256" key="6">
    <source>
        <dbReference type="RuleBase" id="RU361185"/>
    </source>
</evidence>
<keyword evidence="8" id="KW-0732">Signal</keyword>
<dbReference type="Pfam" id="PF21365">
    <property type="entry name" value="Glyco_hydro_31_3rd"/>
    <property type="match status" value="1"/>
</dbReference>
<dbReference type="PANTHER" id="PTHR22762">
    <property type="entry name" value="ALPHA-GLUCOSIDASE"/>
    <property type="match status" value="1"/>
</dbReference>
<dbReference type="GO" id="GO:0005975">
    <property type="term" value="P:carbohydrate metabolic process"/>
    <property type="evidence" value="ECO:0007669"/>
    <property type="project" value="InterPro"/>
</dbReference>
<comment type="similarity">
    <text evidence="2 6">Belongs to the glycosyl hydrolase 31 family.</text>
</comment>
<feature type="domain" description="Glycoside hydrolase family 31 TIM barrel" evidence="9">
    <location>
        <begin position="265"/>
        <end position="679"/>
    </location>
</feature>
<accession>A0A167LNI3</accession>
<dbReference type="OrthoDB" id="5839090at2759"/>
<evidence type="ECO:0000256" key="4">
    <source>
        <dbReference type="ARBA" id="ARBA00022801"/>
    </source>
</evidence>
<dbReference type="InterPro" id="IPR011013">
    <property type="entry name" value="Gal_mutarotase_sf_dom"/>
</dbReference>
<evidence type="ECO:0000256" key="8">
    <source>
        <dbReference type="SAM" id="SignalP"/>
    </source>
</evidence>
<dbReference type="Pfam" id="PF13802">
    <property type="entry name" value="Gal_mutarotas_2"/>
    <property type="match status" value="1"/>
</dbReference>
<feature type="signal peptide" evidence="8">
    <location>
        <begin position="1"/>
        <end position="22"/>
    </location>
</feature>
<dbReference type="PROSITE" id="PS00129">
    <property type="entry name" value="GLYCOSYL_HYDROL_F31_1"/>
    <property type="match status" value="1"/>
</dbReference>
<keyword evidence="5 6" id="KW-0326">Glycosidase</keyword>
<feature type="domain" description="Glycosyl hydrolase family 31 C-terminal" evidence="11">
    <location>
        <begin position="687"/>
        <end position="775"/>
    </location>
</feature>
<protein>
    <recommendedName>
        <fullName evidence="3">alpha-glucosidase</fullName>
        <ecNumber evidence="3">3.2.1.20</ecNumber>
    </recommendedName>
</protein>
<evidence type="ECO:0000313" key="12">
    <source>
        <dbReference type="EMBL" id="OAA53299.1"/>
    </source>
</evidence>
<dbReference type="Gene3D" id="2.60.40.1760">
    <property type="entry name" value="glycosyl hydrolase (family 31)"/>
    <property type="match status" value="1"/>
</dbReference>
<dbReference type="CDD" id="cd14752">
    <property type="entry name" value="GH31_N"/>
    <property type="match status" value="1"/>
</dbReference>
<name>A0A167LNI3_CORFA</name>
<dbReference type="STRING" id="1081104.A0A167LNI3"/>
<gene>
    <name evidence="12" type="ORF">ISF_08913</name>
</gene>
<evidence type="ECO:0000259" key="9">
    <source>
        <dbReference type="Pfam" id="PF01055"/>
    </source>
</evidence>
<keyword evidence="4 6" id="KW-0378">Hydrolase</keyword>
<dbReference type="Pfam" id="PF01055">
    <property type="entry name" value="Glyco_hydro_31_2nd"/>
    <property type="match status" value="1"/>
</dbReference>
<dbReference type="EMBL" id="AZHB01000037">
    <property type="protein sequence ID" value="OAA53299.1"/>
    <property type="molecule type" value="Genomic_DNA"/>
</dbReference>
<dbReference type="AlphaFoldDB" id="A0A167LNI3"/>
<evidence type="ECO:0000256" key="2">
    <source>
        <dbReference type="ARBA" id="ARBA00007806"/>
    </source>
</evidence>
<keyword evidence="13" id="KW-1185">Reference proteome</keyword>
<dbReference type="Proteomes" id="UP000076744">
    <property type="component" value="Unassembled WGS sequence"/>
</dbReference>
<dbReference type="Gene3D" id="2.60.40.1180">
    <property type="entry name" value="Golgi alpha-mannosidase II"/>
    <property type="match status" value="2"/>
</dbReference>
<sequence length="891" mass="99100">MSMIRSLASLTAFTALLAQAWAASCPGYKVVSSSSNGSVLTASLHLAGPPCDVYGKDLPRLKLEVEYQTKSRLHVKIYDEDEDVFQVPEDLLGAPPGDGSANAATSDLVFTYIASPFSFRITRRSSGEVLFDTAGQALIFESQYLYLRTALPADPTIYGLGESADPLRHSTGYSHAIWNSGQAFMPRGTNLYGSYPLYFDHRGARGTHAVFLRNINAMRVNIAQDDRGGAYLEYNVVGGVLDLYFLAGPEPKALSTQVAGVIGRPALMPYWALGFHQCKYGYKSIAETAAVVDSYGAARIPLEAMWNDIDYMDGRATFSLDPVRYPLKGVRELVDRLHGAGQRYVMMVDPAVARRDYKPYNDGVAMDALVKGENGSGVWTGVVWAGPSAFPDWFSPNVQGFWDAQFDSFFNRDTGVDIDGLWIDMNEPANFCDLPCDAKKFAVAASAAAAATAAATATAVEKRTQKEQDRPREPPHIKGKRMGLPGRDLLTPKYDIKPFFNGLSGQSMPTNLRHANGLSEYDVHNLFGSMMGKVSRQTLLRRRPGGGGPKKLTGFQHYPLFVDWRWEPNRAAPNTHHSHWFGDNRSNDDDYRLQVVQMIQHVAMYQTPMVGSDVCGFNFATNPILCQRWVTLGAWNPFFRNHADISAPHQEFYLWPEVAAAARKAIDLRYRLLDYMYTALHAQHATGLPMLSPLAWQYPADPATAAIDLQFFLGEAFMVSPVTTPNDTSVTFYMPDDIFYELDTGRRVEGAGKKVTRNDVEYDEIPVHVRGGSVVPMRVEGANTTTMLRRKPFELLIAPDRDGRARGTLYLDDGESVDPTETSLIEFVYENGTLVSSGTFGYDPGVEVRRVRLWEAPPLDWEWFNRTQKALVKSVRLPLTRSFSLDLTARW</sequence>
<dbReference type="SUPFAM" id="SSF51011">
    <property type="entry name" value="Glycosyl hydrolase domain"/>
    <property type="match status" value="1"/>
</dbReference>
<comment type="catalytic activity">
    <reaction evidence="1">
        <text>Hydrolysis of terminal, non-reducing (1-&gt;4)-linked alpha-D-glucose residues with release of alpha-D-glucose.</text>
        <dbReference type="EC" id="3.2.1.20"/>
    </reaction>
</comment>
<dbReference type="SUPFAM" id="SSF51445">
    <property type="entry name" value="(Trans)glycosidases"/>
    <property type="match status" value="1"/>
</dbReference>
<dbReference type="InterPro" id="IPR048395">
    <property type="entry name" value="Glyco_hydro_31_C"/>
</dbReference>
<dbReference type="InterPro" id="IPR025887">
    <property type="entry name" value="Glyco_hydro_31_N_dom"/>
</dbReference>
<organism evidence="12 13">
    <name type="scientific">Cordyceps fumosorosea (strain ARSEF 2679)</name>
    <name type="common">Isaria fumosorosea</name>
    <dbReference type="NCBI Taxonomy" id="1081104"/>
    <lineage>
        <taxon>Eukaryota</taxon>
        <taxon>Fungi</taxon>
        <taxon>Dikarya</taxon>
        <taxon>Ascomycota</taxon>
        <taxon>Pezizomycotina</taxon>
        <taxon>Sordariomycetes</taxon>
        <taxon>Hypocreomycetidae</taxon>
        <taxon>Hypocreales</taxon>
        <taxon>Cordycipitaceae</taxon>
        <taxon>Cordyceps</taxon>
    </lineage>
</organism>
<evidence type="ECO:0000256" key="7">
    <source>
        <dbReference type="SAM" id="MobiDB-lite"/>
    </source>
</evidence>